<name>A0A0F5FEA1_9HYPH</name>
<dbReference type="STRING" id="429727.VE26_10520"/>
<protein>
    <submittedName>
        <fullName evidence="1">Uncharacterized protein</fullName>
    </submittedName>
</protein>
<dbReference type="AlphaFoldDB" id="A0A0F5FEA1"/>
<organism evidence="1 2">
    <name type="scientific">Devosia chinhatensis</name>
    <dbReference type="NCBI Taxonomy" id="429727"/>
    <lineage>
        <taxon>Bacteria</taxon>
        <taxon>Pseudomonadati</taxon>
        <taxon>Pseudomonadota</taxon>
        <taxon>Alphaproteobacteria</taxon>
        <taxon>Hyphomicrobiales</taxon>
        <taxon>Devosiaceae</taxon>
        <taxon>Devosia</taxon>
    </lineage>
</organism>
<comment type="caution">
    <text evidence="1">The sequence shown here is derived from an EMBL/GenBank/DDBJ whole genome shotgun (WGS) entry which is preliminary data.</text>
</comment>
<accession>A0A0F5FEA1</accession>
<sequence>MLALMAASPAAAQIEDDFAEANRIFGQVSADSVVEDIEGEWLPLSVLSNAQGTDPDPGLINSLIERICGNDPVRGALMTALDGTSFEMVAANSGGELVYRFDWIAGSQFHRNVDPEALFRVFKFDTMEGENGVAMRARALEQNSSRVDLFRVSPDLLAMVTPGRAELFGRCPE</sequence>
<evidence type="ECO:0000313" key="2">
    <source>
        <dbReference type="Proteomes" id="UP000033649"/>
    </source>
</evidence>
<dbReference type="Proteomes" id="UP000033649">
    <property type="component" value="Unassembled WGS sequence"/>
</dbReference>
<dbReference type="EMBL" id="JZEY01000061">
    <property type="protein sequence ID" value="KKB07239.1"/>
    <property type="molecule type" value="Genomic_DNA"/>
</dbReference>
<keyword evidence="2" id="KW-1185">Reference proteome</keyword>
<evidence type="ECO:0000313" key="1">
    <source>
        <dbReference type="EMBL" id="KKB07239.1"/>
    </source>
</evidence>
<dbReference type="PATRIC" id="fig|429727.3.peg.2166"/>
<reference evidence="1 2" key="1">
    <citation type="submission" date="2015-03" db="EMBL/GenBank/DDBJ databases">
        <authorList>
            <person name="Hassan Y."/>
            <person name="Lepp D."/>
            <person name="Li X.-Z."/>
            <person name="Zhou T."/>
        </authorList>
    </citation>
    <scope>NUCLEOTIDE SEQUENCE [LARGE SCALE GENOMIC DNA]</scope>
    <source>
        <strain evidence="1 2">IPL18</strain>
    </source>
</reference>
<gene>
    <name evidence="1" type="ORF">VE26_10520</name>
</gene>
<proteinExistence type="predicted"/>